<dbReference type="InterPro" id="IPR036250">
    <property type="entry name" value="AcylCo_DH-like_C"/>
</dbReference>
<gene>
    <name evidence="10" type="ORF">HHL28_13630</name>
</gene>
<dbReference type="Pfam" id="PF00441">
    <property type="entry name" value="Acyl-CoA_dh_1"/>
    <property type="match status" value="1"/>
</dbReference>
<evidence type="ECO:0000313" key="11">
    <source>
        <dbReference type="Proteomes" id="UP000501891"/>
    </source>
</evidence>
<evidence type="ECO:0000313" key="10">
    <source>
        <dbReference type="EMBL" id="QJE73995.1"/>
    </source>
</evidence>
<dbReference type="Gene3D" id="1.20.140.10">
    <property type="entry name" value="Butyryl-CoA Dehydrogenase, subunit A, domain 3"/>
    <property type="match status" value="1"/>
</dbReference>
<dbReference type="PANTHER" id="PTHR42803">
    <property type="entry name" value="ACYL-COA DEHYDROGENASE"/>
    <property type="match status" value="1"/>
</dbReference>
<evidence type="ECO:0000256" key="4">
    <source>
        <dbReference type="ARBA" id="ARBA00022827"/>
    </source>
</evidence>
<dbReference type="AlphaFoldDB" id="A0A858R965"/>
<comment type="similarity">
    <text evidence="2 5">Belongs to the acyl-CoA dehydrogenase family.</text>
</comment>
<dbReference type="InterPro" id="IPR052166">
    <property type="entry name" value="Diverse_Acyl-CoA_DH"/>
</dbReference>
<proteinExistence type="inferred from homology"/>
<dbReference type="InterPro" id="IPR037069">
    <property type="entry name" value="AcylCoA_DH/ox_N_sf"/>
</dbReference>
<feature type="domain" description="Acetyl-CoA dehydrogenase-like C-terminal" evidence="9">
    <location>
        <begin position="470"/>
        <end position="594"/>
    </location>
</feature>
<reference evidence="10" key="1">
    <citation type="submission" date="2020-04" db="EMBL/GenBank/DDBJ databases">
        <title>A desert anoxygenic phototrophic bacterium fixes CO2 using RubisCO under aerobic conditions.</title>
        <authorList>
            <person name="Tang K."/>
        </authorList>
    </citation>
    <scope>NUCLEOTIDE SEQUENCE [LARGE SCALE GENOMIC DNA]</scope>
    <source>
        <strain evidence="10">MIMtkB3</strain>
    </source>
</reference>
<dbReference type="GO" id="GO:0050660">
    <property type="term" value="F:flavin adenine dinucleotide binding"/>
    <property type="evidence" value="ECO:0007669"/>
    <property type="project" value="InterPro"/>
</dbReference>
<dbReference type="Proteomes" id="UP000501891">
    <property type="component" value="Chromosome"/>
</dbReference>
<keyword evidence="11" id="KW-1185">Reference proteome</keyword>
<dbReference type="PANTHER" id="PTHR42803:SF3">
    <property type="entry name" value="ACYL-COA DEHYDROGENASE-RELATED"/>
    <property type="match status" value="1"/>
</dbReference>
<evidence type="ECO:0000259" key="7">
    <source>
        <dbReference type="Pfam" id="PF02770"/>
    </source>
</evidence>
<dbReference type="Pfam" id="PF02771">
    <property type="entry name" value="Acyl-CoA_dh_N"/>
    <property type="match status" value="1"/>
</dbReference>
<sequence>MSRMDPREIAFLLDEVLEVPGLLDRPRFAHLDRGAIDQVLETAAKLADEKFGPHYHEADKHEPDREGGTGKVVMIPQVKQAVDAFAEAGFLAAHHDEERGGLQLPWTVVQAAFSFFQTANIATAAYPFLTIGAANLIDSFGTEAQKQRYMAHMLTGRFFGTMALSEPQAGSSLADIRTLAVPNEDGSYSITGTKQWISAGEHELSENIVHMVLAKIKGGPVGVKGISLFIVPRYRVNEDGSLGDHNDVRLVSLLHKMGYRGTTSTILAFGEEGRCQGFLLGEPHKGLSYMFQMMNEARIGVGLGAAALGYAGYRYSLEYAKTRPQGRPAHAKDPASPMVPIIEHPDVKRMLLQQKAASEGALALCLLCARLVDEEKTAEEPEARKRAALLLEVLTPIAKSWPSEHCLEANKWAIQILGGYGYTRDYPVEQYYRDNRLNPIHEGTYGIQALDLLGRKAFMQDGAALALLGQEVQGTIKAAAEVPALAGYAAELGKALALVGETTATLGKAMAGGQAAPALANAVAYLELVGHTVLAWTWLRLALAASKALAEGRGDPDHLNGKLAACRYFHAWELPKIRAQAKLLQSLDTTTLETPAAWL</sequence>
<feature type="domain" description="Acyl-CoA oxidase/dehydrogenase middle" evidence="7">
    <location>
        <begin position="162"/>
        <end position="268"/>
    </location>
</feature>
<evidence type="ECO:0000256" key="2">
    <source>
        <dbReference type="ARBA" id="ARBA00009347"/>
    </source>
</evidence>
<dbReference type="InterPro" id="IPR009075">
    <property type="entry name" value="AcylCo_DH/oxidase_C"/>
</dbReference>
<feature type="domain" description="Acyl-CoA dehydrogenase/oxidase C-terminal" evidence="6">
    <location>
        <begin position="285"/>
        <end position="451"/>
    </location>
</feature>
<evidence type="ECO:0000259" key="9">
    <source>
        <dbReference type="Pfam" id="PF12806"/>
    </source>
</evidence>
<dbReference type="InterPro" id="IPR009100">
    <property type="entry name" value="AcylCoA_DH/oxidase_NM_dom_sf"/>
</dbReference>
<keyword evidence="4 5" id="KW-0274">FAD</keyword>
<organism evidence="10 11">
    <name type="scientific">Aerophototrophica crusticola</name>
    <dbReference type="NCBI Taxonomy" id="1709002"/>
    <lineage>
        <taxon>Bacteria</taxon>
        <taxon>Pseudomonadati</taxon>
        <taxon>Pseudomonadota</taxon>
        <taxon>Alphaproteobacteria</taxon>
        <taxon>Rhodospirillales</taxon>
        <taxon>Rhodospirillaceae</taxon>
        <taxon>Aerophototrophica</taxon>
    </lineage>
</organism>
<dbReference type="GO" id="GO:0016627">
    <property type="term" value="F:oxidoreductase activity, acting on the CH-CH group of donors"/>
    <property type="evidence" value="ECO:0007669"/>
    <property type="project" value="InterPro"/>
</dbReference>
<dbReference type="InterPro" id="IPR013786">
    <property type="entry name" value="AcylCoA_DH/ox_N"/>
</dbReference>
<dbReference type="Pfam" id="PF02770">
    <property type="entry name" value="Acyl-CoA_dh_M"/>
    <property type="match status" value="1"/>
</dbReference>
<evidence type="ECO:0000256" key="3">
    <source>
        <dbReference type="ARBA" id="ARBA00022630"/>
    </source>
</evidence>
<dbReference type="SUPFAM" id="SSF56645">
    <property type="entry name" value="Acyl-CoA dehydrogenase NM domain-like"/>
    <property type="match status" value="1"/>
</dbReference>
<dbReference type="InterPro" id="IPR025878">
    <property type="entry name" value="Acyl-CoA_dh-like_C_dom"/>
</dbReference>
<dbReference type="Pfam" id="PF12806">
    <property type="entry name" value="Acyl-CoA_dh_C"/>
    <property type="match status" value="1"/>
</dbReference>
<dbReference type="Gene3D" id="2.40.110.10">
    <property type="entry name" value="Butyryl-CoA Dehydrogenase, subunit A, domain 2"/>
    <property type="match status" value="1"/>
</dbReference>
<keyword evidence="3 5" id="KW-0285">Flavoprotein</keyword>
<comment type="cofactor">
    <cofactor evidence="1 5">
        <name>FAD</name>
        <dbReference type="ChEBI" id="CHEBI:57692"/>
    </cofactor>
</comment>
<feature type="domain" description="Acyl-CoA dehydrogenase/oxidase N-terminal" evidence="8">
    <location>
        <begin position="38"/>
        <end position="156"/>
    </location>
</feature>
<evidence type="ECO:0000259" key="8">
    <source>
        <dbReference type="Pfam" id="PF02771"/>
    </source>
</evidence>
<evidence type="ECO:0000256" key="1">
    <source>
        <dbReference type="ARBA" id="ARBA00001974"/>
    </source>
</evidence>
<protein>
    <submittedName>
        <fullName evidence="10">Acyl-CoA dehydrogenase</fullName>
    </submittedName>
</protein>
<dbReference type="InterPro" id="IPR046373">
    <property type="entry name" value="Acyl-CoA_Oxase/DH_mid-dom_sf"/>
</dbReference>
<name>A0A858R965_9PROT</name>
<evidence type="ECO:0000256" key="5">
    <source>
        <dbReference type="RuleBase" id="RU362125"/>
    </source>
</evidence>
<dbReference type="EMBL" id="CP051775">
    <property type="protein sequence ID" value="QJE73995.1"/>
    <property type="molecule type" value="Genomic_DNA"/>
</dbReference>
<dbReference type="KEGG" id="acru:HHL28_13630"/>
<accession>A0A858R965</accession>
<evidence type="ECO:0000259" key="6">
    <source>
        <dbReference type="Pfam" id="PF00441"/>
    </source>
</evidence>
<keyword evidence="5" id="KW-0560">Oxidoreductase</keyword>
<dbReference type="Gene3D" id="1.10.540.10">
    <property type="entry name" value="Acyl-CoA dehydrogenase/oxidase, N-terminal domain"/>
    <property type="match status" value="1"/>
</dbReference>
<dbReference type="SUPFAM" id="SSF47203">
    <property type="entry name" value="Acyl-CoA dehydrogenase C-terminal domain-like"/>
    <property type="match status" value="1"/>
</dbReference>
<dbReference type="InterPro" id="IPR006091">
    <property type="entry name" value="Acyl-CoA_Oxase/DH_mid-dom"/>
</dbReference>